<comment type="caution">
    <text evidence="1">The sequence shown here is derived from an EMBL/GenBank/DDBJ whole genome shotgun (WGS) entry which is preliminary data.</text>
</comment>
<gene>
    <name evidence="1" type="ORF">CYNAS_LOCUS6488</name>
</gene>
<dbReference type="EMBL" id="CATQJL010000112">
    <property type="protein sequence ID" value="CAJ0594505.1"/>
    <property type="molecule type" value="Genomic_DNA"/>
</dbReference>
<accession>A0AA36GLY7</accession>
<proteinExistence type="predicted"/>
<sequence>MVSNFKNNLEIANPIAAADSSSIRYFLRASINVTTTVNQLLRSSCYAHDCVFHRHVKNCRELWTSSEHGMHYFNLLLSSTSCSLRRQPSSVSLSSFFNSKKGFVCYVDIFELL</sequence>
<dbReference type="AlphaFoldDB" id="A0AA36GLY7"/>
<protein>
    <submittedName>
        <fullName evidence="1">Uncharacterized protein</fullName>
    </submittedName>
</protein>
<keyword evidence="2" id="KW-1185">Reference proteome</keyword>
<organism evidence="1 2">
    <name type="scientific">Cylicocyclus nassatus</name>
    <name type="common">Nematode worm</name>
    <dbReference type="NCBI Taxonomy" id="53992"/>
    <lineage>
        <taxon>Eukaryota</taxon>
        <taxon>Metazoa</taxon>
        <taxon>Ecdysozoa</taxon>
        <taxon>Nematoda</taxon>
        <taxon>Chromadorea</taxon>
        <taxon>Rhabditida</taxon>
        <taxon>Rhabditina</taxon>
        <taxon>Rhabditomorpha</taxon>
        <taxon>Strongyloidea</taxon>
        <taxon>Strongylidae</taxon>
        <taxon>Cylicocyclus</taxon>
    </lineage>
</organism>
<reference evidence="1" key="1">
    <citation type="submission" date="2023-07" db="EMBL/GenBank/DDBJ databases">
        <authorList>
            <consortium name="CYATHOMIX"/>
        </authorList>
    </citation>
    <scope>NUCLEOTIDE SEQUENCE</scope>
    <source>
        <strain evidence="1">N/A</strain>
    </source>
</reference>
<name>A0AA36GLY7_CYLNA</name>
<evidence type="ECO:0000313" key="2">
    <source>
        <dbReference type="Proteomes" id="UP001176961"/>
    </source>
</evidence>
<dbReference type="Proteomes" id="UP001176961">
    <property type="component" value="Unassembled WGS sequence"/>
</dbReference>
<evidence type="ECO:0000313" key="1">
    <source>
        <dbReference type="EMBL" id="CAJ0594505.1"/>
    </source>
</evidence>